<name>A0A5J5SFP1_GOSBA</name>
<dbReference type="Proteomes" id="UP000327439">
    <property type="component" value="Chromosome D02"/>
</dbReference>
<evidence type="ECO:0000313" key="2">
    <source>
        <dbReference type="EMBL" id="KAB2042166.1"/>
    </source>
</evidence>
<dbReference type="EMBL" id="CM018216">
    <property type="protein sequence ID" value="KAB2042166.1"/>
    <property type="molecule type" value="Genomic_DNA"/>
</dbReference>
<keyword evidence="3" id="KW-1185">Reference proteome</keyword>
<dbReference type="PANTHER" id="PTHR23131:SF0">
    <property type="entry name" value="ENDORIBONUCLEASE LACTB2"/>
    <property type="match status" value="1"/>
</dbReference>
<dbReference type="AlphaFoldDB" id="A0A5J5SFP1"/>
<evidence type="ECO:0000313" key="3">
    <source>
        <dbReference type="Proteomes" id="UP000327439"/>
    </source>
</evidence>
<dbReference type="SMART" id="SM00849">
    <property type="entry name" value="Lactamase_B"/>
    <property type="match status" value="1"/>
</dbReference>
<accession>A0A5J5SFP1</accession>
<dbReference type="PANTHER" id="PTHR23131">
    <property type="entry name" value="ENDORIBONUCLEASE LACTB2"/>
    <property type="match status" value="1"/>
</dbReference>
<sequence length="549" mass="61013">MATHNLAVILKNPSNDAEFLLLKQTPPPKFSEDQYDSYVDSDLWDLPSTLLNLQHDHSHSGIVIQGAQSSHNIDLTKFDVQLALTGVLEKLGLTVNDVGEWSLFKYVEEAEFGPEFPVNTVFIMGNLLDGNQNCQEYAVAQATYCWKCSITCSGLCKWMSTESCLTWLLEVKPCSDRVGPLVVFALINDSLQSAARTLPPTLRYQEYPPGVVILPMRSKTRKPFLTTNLVIFAPKQVSDTVGDCSFVAHGDALIVDPGCRHEYHEELKQIIACLPEKLIVFVTHHHLDHVEGLSIIQKCNPNATLLAHENTMRRIGKGDWSLGYTSVSGEEDILVGGHRLTVIFAPGHTDSHMALLDVSTNSLIVGDHCVGQGSAALDITSGGNMTEYFQTSYKFLELSPHTLIPMHGRVNLWPKNMLCGYLKNRRSREESILKAIENGAETLFDIVANVYSGVDRSLWTAAASNVRLHVDHLDQQKKLPKEFSVQRFHKTWVPFFLRWTCAYVSSRIQFKCPKLKISSLLITGTVIGIAGYSLGKKACFHLSKTGKGA</sequence>
<gene>
    <name evidence="2" type="ORF">ES319_D02G197200v1</name>
</gene>
<dbReference type="FunFam" id="3.60.15.10:FF:000032">
    <property type="entry name" value="Metallo-hydrolase/oxidoreductase superfamily protein"/>
    <property type="match status" value="1"/>
</dbReference>
<feature type="domain" description="Metallo-beta-lactamase" evidence="1">
    <location>
        <begin position="241"/>
        <end position="407"/>
    </location>
</feature>
<dbReference type="Gene3D" id="3.60.15.10">
    <property type="entry name" value="Ribonuclease Z/Hydroxyacylglutathione hydrolase-like"/>
    <property type="match status" value="1"/>
</dbReference>
<dbReference type="InterPro" id="IPR041516">
    <property type="entry name" value="LACTB2_WH"/>
</dbReference>
<dbReference type="SUPFAM" id="SSF56281">
    <property type="entry name" value="Metallo-hydrolase/oxidoreductase"/>
    <property type="match status" value="1"/>
</dbReference>
<dbReference type="Gene3D" id="1.10.10.10">
    <property type="entry name" value="Winged helix-like DNA-binding domain superfamily/Winged helix DNA-binding domain"/>
    <property type="match status" value="1"/>
</dbReference>
<dbReference type="Pfam" id="PF17778">
    <property type="entry name" value="WHD_BLACT"/>
    <property type="match status" value="1"/>
</dbReference>
<dbReference type="GO" id="GO:0009536">
    <property type="term" value="C:plastid"/>
    <property type="evidence" value="ECO:0007669"/>
    <property type="project" value="TreeGrafter"/>
</dbReference>
<dbReference type="InterPro" id="IPR001279">
    <property type="entry name" value="Metallo-B-lactamas"/>
</dbReference>
<evidence type="ECO:0000259" key="1">
    <source>
        <dbReference type="SMART" id="SM00849"/>
    </source>
</evidence>
<dbReference type="OrthoDB" id="17458at2759"/>
<organism evidence="2 3">
    <name type="scientific">Gossypium barbadense</name>
    <name type="common">Sea Island cotton</name>
    <name type="synonym">Hibiscus barbadensis</name>
    <dbReference type="NCBI Taxonomy" id="3634"/>
    <lineage>
        <taxon>Eukaryota</taxon>
        <taxon>Viridiplantae</taxon>
        <taxon>Streptophyta</taxon>
        <taxon>Embryophyta</taxon>
        <taxon>Tracheophyta</taxon>
        <taxon>Spermatophyta</taxon>
        <taxon>Magnoliopsida</taxon>
        <taxon>eudicotyledons</taxon>
        <taxon>Gunneridae</taxon>
        <taxon>Pentapetalae</taxon>
        <taxon>rosids</taxon>
        <taxon>malvids</taxon>
        <taxon>Malvales</taxon>
        <taxon>Malvaceae</taxon>
        <taxon>Malvoideae</taxon>
        <taxon>Gossypium</taxon>
    </lineage>
</organism>
<dbReference type="Pfam" id="PF00753">
    <property type="entry name" value="Lactamase_B"/>
    <property type="match status" value="1"/>
</dbReference>
<protein>
    <recommendedName>
        <fullName evidence="1">Metallo-beta-lactamase domain-containing protein</fullName>
    </recommendedName>
</protein>
<dbReference type="InterPro" id="IPR036866">
    <property type="entry name" value="RibonucZ/Hydroxyglut_hydro"/>
</dbReference>
<dbReference type="InterPro" id="IPR050662">
    <property type="entry name" value="Sec-metab_biosynth-thioest"/>
</dbReference>
<proteinExistence type="predicted"/>
<reference evidence="3" key="1">
    <citation type="journal article" date="2020" name="Nat. Genet.">
        <title>Genomic diversifications of five Gossypium allopolyploid species and their impact on cotton improvement.</title>
        <authorList>
            <person name="Chen Z.J."/>
            <person name="Sreedasyam A."/>
            <person name="Ando A."/>
            <person name="Song Q."/>
            <person name="De Santiago L.M."/>
            <person name="Hulse-Kemp A.M."/>
            <person name="Ding M."/>
            <person name="Ye W."/>
            <person name="Kirkbride R.C."/>
            <person name="Jenkins J."/>
            <person name="Plott C."/>
            <person name="Lovell J."/>
            <person name="Lin Y.M."/>
            <person name="Vaughn R."/>
            <person name="Liu B."/>
            <person name="Simpson S."/>
            <person name="Scheffler B.E."/>
            <person name="Wen L."/>
            <person name="Saski C.A."/>
            <person name="Grover C.E."/>
            <person name="Hu G."/>
            <person name="Conover J.L."/>
            <person name="Carlson J.W."/>
            <person name="Shu S."/>
            <person name="Boston L.B."/>
            <person name="Williams M."/>
            <person name="Peterson D.G."/>
            <person name="McGee K."/>
            <person name="Jones D.C."/>
            <person name="Wendel J.F."/>
            <person name="Stelly D.M."/>
            <person name="Grimwood J."/>
            <person name="Schmutz J."/>
        </authorList>
    </citation>
    <scope>NUCLEOTIDE SEQUENCE [LARGE SCALE GENOMIC DNA]</scope>
    <source>
        <strain evidence="3">cv. 3-79</strain>
    </source>
</reference>
<dbReference type="InterPro" id="IPR036388">
    <property type="entry name" value="WH-like_DNA-bd_sf"/>
</dbReference>
<dbReference type="FunFam" id="1.10.10.10:FF:000534">
    <property type="entry name" value="Metallo-hydrolase/oxidoreductase superfamily protein"/>
    <property type="match status" value="1"/>
</dbReference>